<proteinExistence type="predicted"/>
<reference evidence="1" key="1">
    <citation type="submission" date="2014-11" db="EMBL/GenBank/DDBJ databases">
        <authorList>
            <person name="Amaro Gonzalez C."/>
        </authorList>
    </citation>
    <scope>NUCLEOTIDE SEQUENCE</scope>
</reference>
<dbReference type="EMBL" id="GBXM01107025">
    <property type="protein sequence ID" value="JAH01552.1"/>
    <property type="molecule type" value="Transcribed_RNA"/>
</dbReference>
<protein>
    <submittedName>
        <fullName evidence="1">Uncharacterized protein</fullName>
    </submittedName>
</protein>
<organism evidence="1">
    <name type="scientific">Anguilla anguilla</name>
    <name type="common">European freshwater eel</name>
    <name type="synonym">Muraena anguilla</name>
    <dbReference type="NCBI Taxonomy" id="7936"/>
    <lineage>
        <taxon>Eukaryota</taxon>
        <taxon>Metazoa</taxon>
        <taxon>Chordata</taxon>
        <taxon>Craniata</taxon>
        <taxon>Vertebrata</taxon>
        <taxon>Euteleostomi</taxon>
        <taxon>Actinopterygii</taxon>
        <taxon>Neopterygii</taxon>
        <taxon>Teleostei</taxon>
        <taxon>Anguilliformes</taxon>
        <taxon>Anguillidae</taxon>
        <taxon>Anguilla</taxon>
    </lineage>
</organism>
<dbReference type="AlphaFoldDB" id="A0A0E9PB96"/>
<name>A0A0E9PB96_ANGAN</name>
<sequence>MYTQGPSHHFPLSLSHSSFHSRSFSIASHFLCIAPFFLKLSL</sequence>
<accession>A0A0E9PB96</accession>
<evidence type="ECO:0000313" key="1">
    <source>
        <dbReference type="EMBL" id="JAH01552.1"/>
    </source>
</evidence>
<reference evidence="1" key="2">
    <citation type="journal article" date="2015" name="Fish Shellfish Immunol.">
        <title>Early steps in the European eel (Anguilla anguilla)-Vibrio vulnificus interaction in the gills: Role of the RtxA13 toxin.</title>
        <authorList>
            <person name="Callol A."/>
            <person name="Pajuelo D."/>
            <person name="Ebbesson L."/>
            <person name="Teles M."/>
            <person name="MacKenzie S."/>
            <person name="Amaro C."/>
        </authorList>
    </citation>
    <scope>NUCLEOTIDE SEQUENCE</scope>
</reference>